<evidence type="ECO:0000313" key="3">
    <source>
        <dbReference type="Proteomes" id="UP000183997"/>
    </source>
</evidence>
<dbReference type="Gene3D" id="3.40.1530.30">
    <property type="entry name" value="Uncharacterised family UPF0302, N-terminal domain"/>
    <property type="match status" value="1"/>
</dbReference>
<dbReference type="Pfam" id="PF08858">
    <property type="entry name" value="IDEAL"/>
    <property type="match status" value="1"/>
</dbReference>
<dbReference type="RefSeq" id="WP_072914520.1">
    <property type="nucleotide sequence ID" value="NZ_FRAR01000017.1"/>
</dbReference>
<sequence>MLANSLAEKRELIVWFLRTNRLKKPEAAQVLEFIKGDKTLLSRVQFTHNLSDKKDAVLISAVYTNTFPFDFRRNNVSYGSVDEVIYQLKQNPPTKLYMWLSYASPPNCLLCTQTNRRRVATKRNPAAIAHRMLVDAVRTVNKKEARRKALLLKIDECLDEKNSLEFKKLTEELHRLSSE</sequence>
<dbReference type="Pfam" id="PF08864">
    <property type="entry name" value="UPF0302"/>
    <property type="match status" value="1"/>
</dbReference>
<dbReference type="STRING" id="1121421.SAMN02745123_02344"/>
<name>A0A1M6TKB4_9FIRM</name>
<dbReference type="InterPro" id="IPR014957">
    <property type="entry name" value="IDEAL_dom"/>
</dbReference>
<dbReference type="PIRSF" id="PIRSF007165">
    <property type="entry name" value="UCP007165"/>
    <property type="match status" value="1"/>
</dbReference>
<dbReference type="InterPro" id="IPR038091">
    <property type="entry name" value="UPF0302_N_sf"/>
</dbReference>
<gene>
    <name evidence="2" type="ORF">SAMN02745123_02344</name>
</gene>
<dbReference type="EMBL" id="FRAR01000017">
    <property type="protein sequence ID" value="SHK57401.1"/>
    <property type="molecule type" value="Genomic_DNA"/>
</dbReference>
<dbReference type="Gene3D" id="4.10.810.10">
    <property type="entry name" value="Virus Scaffolding Protein, Chain A"/>
    <property type="match status" value="1"/>
</dbReference>
<dbReference type="InterPro" id="IPR011188">
    <property type="entry name" value="UPF0302"/>
</dbReference>
<evidence type="ECO:0000313" key="2">
    <source>
        <dbReference type="EMBL" id="SHK57401.1"/>
    </source>
</evidence>
<evidence type="ECO:0000259" key="1">
    <source>
        <dbReference type="SMART" id="SM00914"/>
    </source>
</evidence>
<dbReference type="Proteomes" id="UP000183997">
    <property type="component" value="Unassembled WGS sequence"/>
</dbReference>
<keyword evidence="3" id="KW-1185">Reference proteome</keyword>
<proteinExistence type="predicted"/>
<reference evidence="3" key="1">
    <citation type="submission" date="2016-11" db="EMBL/GenBank/DDBJ databases">
        <authorList>
            <person name="Varghese N."/>
            <person name="Submissions S."/>
        </authorList>
    </citation>
    <scope>NUCLEOTIDE SEQUENCE [LARGE SCALE GENOMIC DNA]</scope>
    <source>
        <strain evidence="3">DSM 10349</strain>
    </source>
</reference>
<dbReference type="SMART" id="SM00914">
    <property type="entry name" value="IDEAL"/>
    <property type="match status" value="1"/>
</dbReference>
<accession>A0A1M6TKB4</accession>
<organism evidence="2 3">
    <name type="scientific">Desulforamulus aeronauticus DSM 10349</name>
    <dbReference type="NCBI Taxonomy" id="1121421"/>
    <lineage>
        <taxon>Bacteria</taxon>
        <taxon>Bacillati</taxon>
        <taxon>Bacillota</taxon>
        <taxon>Clostridia</taxon>
        <taxon>Eubacteriales</taxon>
        <taxon>Peptococcaceae</taxon>
        <taxon>Desulforamulus</taxon>
    </lineage>
</organism>
<dbReference type="OrthoDB" id="2155814at2"/>
<dbReference type="InterPro" id="IPR027393">
    <property type="entry name" value="Virus_scaffolding_prot_C"/>
</dbReference>
<dbReference type="InterPro" id="IPR014963">
    <property type="entry name" value="UPF0302_N"/>
</dbReference>
<feature type="domain" description="IDEAL" evidence="1">
    <location>
        <begin position="132"/>
        <end position="173"/>
    </location>
</feature>
<protein>
    <submittedName>
        <fullName evidence="2">Uncharacterized protein YpiB, UPF0302 family</fullName>
    </submittedName>
</protein>
<dbReference type="AlphaFoldDB" id="A0A1M6TKB4"/>